<evidence type="ECO:0000313" key="2">
    <source>
        <dbReference type="EMBL" id="KAF7507686.1"/>
    </source>
</evidence>
<keyword evidence="3" id="KW-1185">Reference proteome</keyword>
<dbReference type="AlphaFoldDB" id="A0A8H7E5M8"/>
<dbReference type="Proteomes" id="UP000606974">
    <property type="component" value="Unassembled WGS sequence"/>
</dbReference>
<gene>
    <name evidence="2" type="ORF">GJ744_010239</name>
</gene>
<feature type="region of interest" description="Disordered" evidence="1">
    <location>
        <begin position="208"/>
        <end position="334"/>
    </location>
</feature>
<feature type="region of interest" description="Disordered" evidence="1">
    <location>
        <begin position="161"/>
        <end position="195"/>
    </location>
</feature>
<name>A0A8H7E5M8_9EURO</name>
<feature type="compositionally biased region" description="Low complexity" evidence="1">
    <location>
        <begin position="173"/>
        <end position="189"/>
    </location>
</feature>
<evidence type="ECO:0000313" key="3">
    <source>
        <dbReference type="Proteomes" id="UP000606974"/>
    </source>
</evidence>
<feature type="compositionally biased region" description="Low complexity" evidence="1">
    <location>
        <begin position="308"/>
        <end position="327"/>
    </location>
</feature>
<dbReference type="EMBL" id="JAACFV010000065">
    <property type="protein sequence ID" value="KAF7507686.1"/>
    <property type="molecule type" value="Genomic_DNA"/>
</dbReference>
<comment type="caution">
    <text evidence="2">The sequence shown here is derived from an EMBL/GenBank/DDBJ whole genome shotgun (WGS) entry which is preliminary data.</text>
</comment>
<reference evidence="2" key="1">
    <citation type="submission" date="2020-02" db="EMBL/GenBank/DDBJ databases">
        <authorList>
            <person name="Palmer J.M."/>
        </authorList>
    </citation>
    <scope>NUCLEOTIDE SEQUENCE</scope>
    <source>
        <strain evidence="2">EPUS1.4</strain>
        <tissue evidence="2">Thallus</tissue>
    </source>
</reference>
<accession>A0A8H7E5M8</accession>
<organism evidence="2 3">
    <name type="scientific">Endocarpon pusillum</name>
    <dbReference type="NCBI Taxonomy" id="364733"/>
    <lineage>
        <taxon>Eukaryota</taxon>
        <taxon>Fungi</taxon>
        <taxon>Dikarya</taxon>
        <taxon>Ascomycota</taxon>
        <taxon>Pezizomycotina</taxon>
        <taxon>Eurotiomycetes</taxon>
        <taxon>Chaetothyriomycetidae</taxon>
        <taxon>Verrucariales</taxon>
        <taxon>Verrucariaceae</taxon>
        <taxon>Endocarpon</taxon>
    </lineage>
</organism>
<proteinExistence type="predicted"/>
<dbReference type="OrthoDB" id="10322632at2759"/>
<feature type="compositionally biased region" description="Polar residues" evidence="1">
    <location>
        <begin position="249"/>
        <end position="266"/>
    </location>
</feature>
<sequence length="334" mass="36184">MPKGAFSAVDEMFDEVDEAGLYILCRKKNGGRQQWMLALIMEGERFGNFYYYEPKSDGNGEIKVVPDQVWNDENLISKHFLKSLTYPHLVGRKGFHNSAMSVRASGNDKSYIVRVLLLLEQRFLVPNRSYSDWNEILRYPPSLDGSDSGWESFTTRESELLARYPANNPATEARQSSASRKSRSPTPAAQAGPSSALALKTTLAITPATPAGQSAAPVRDRPGIDTAEAGPSSVPAPDPCSRAAKKARSTLQNDSPKTTAASTVQSDPLAVRPRSTVRTDPVSRRTRFGFQSPIPDARFQHLVRGDTSSSSGQSPSSSSSSDGPQSDVATVGSN</sequence>
<protein>
    <submittedName>
        <fullName evidence="2">Uncharacterized protein</fullName>
    </submittedName>
</protein>
<evidence type="ECO:0000256" key="1">
    <source>
        <dbReference type="SAM" id="MobiDB-lite"/>
    </source>
</evidence>